<evidence type="ECO:0000313" key="1">
    <source>
        <dbReference type="EMBL" id="AFX92093.1"/>
    </source>
</evidence>
<reference evidence="1 2" key="1">
    <citation type="journal article" date="2014" name="Virus Genes">
        <title>Complete genome sequence of Courdo11 virus, a member of the family Mimiviridae.</title>
        <authorList>
            <person name="Yoosuf N."/>
            <person name="Pagnier I."/>
            <person name="Fournous G."/>
            <person name="Robert C."/>
            <person name="La Scola B."/>
            <person name="Raoult D."/>
            <person name="Colson P."/>
        </authorList>
    </citation>
    <scope>NUCLEOTIDE SEQUENCE [LARGE SCALE GENOMIC DNA]</scope>
</reference>
<evidence type="ECO:0000313" key="2">
    <source>
        <dbReference type="Proteomes" id="UP000241137"/>
    </source>
</evidence>
<dbReference type="Proteomes" id="UP000241137">
    <property type="component" value="Segment"/>
</dbReference>
<sequence>MTLRLDKAILNLLDALELKHDAYNKKMLGILTNNIISKTITTCDEIDRYNINIIDIDDIHELNTKKSLQKEKYIICNEYNDKIKFKYE</sequence>
<accession>K7YV14</accession>
<organism evidence="1 2">
    <name type="scientific">Megavirus courdo11</name>
    <dbReference type="NCBI Taxonomy" id="1128140"/>
    <lineage>
        <taxon>Viruses</taxon>
        <taxon>Varidnaviria</taxon>
        <taxon>Bamfordvirae</taxon>
        <taxon>Nucleocytoviricota</taxon>
        <taxon>Megaviricetes</taxon>
        <taxon>Imitervirales</taxon>
        <taxon>Mimiviridae</taxon>
        <taxon>Megamimivirinae</taxon>
        <taxon>Megavirus</taxon>
        <taxon>Megavirus chilense</taxon>
    </lineage>
</organism>
<name>K7YV14_9VIRU</name>
<gene>
    <name evidence="1" type="ORF">CE11_00061</name>
</gene>
<protein>
    <submittedName>
        <fullName evidence="1">Uncharacterized protein</fullName>
    </submittedName>
</protein>
<dbReference type="EMBL" id="JX975216">
    <property type="protein sequence ID" value="AFX92093.1"/>
    <property type="molecule type" value="Genomic_DNA"/>
</dbReference>
<proteinExistence type="predicted"/>